<sequence length="146" mass="16402">MNFSQKQRVVSTLVCREAKFKKHFETFKEMLLIVAKEPSNRLPFNEDRDINGTLQITLAGRDFRIKMQSPRLVAGEVEDSFKIVAEHITSDLNGQLQGKLVIEVAVDTLGNLRMTPDGQFSEHVNQPAPAVQFLTTALFNTIEAAN</sequence>
<name>A0A6M2BUG7_9GAMM</name>
<dbReference type="EMBL" id="JAAMOW010000006">
    <property type="protein sequence ID" value="NGY05619.1"/>
    <property type="molecule type" value="Genomic_DNA"/>
</dbReference>
<organism evidence="1 2">
    <name type="scientific">Solimonas terrae</name>
    <dbReference type="NCBI Taxonomy" id="1396819"/>
    <lineage>
        <taxon>Bacteria</taxon>
        <taxon>Pseudomonadati</taxon>
        <taxon>Pseudomonadota</taxon>
        <taxon>Gammaproteobacteria</taxon>
        <taxon>Nevskiales</taxon>
        <taxon>Nevskiaceae</taxon>
        <taxon>Solimonas</taxon>
    </lineage>
</organism>
<dbReference type="Proteomes" id="UP000472676">
    <property type="component" value="Unassembled WGS sequence"/>
</dbReference>
<gene>
    <name evidence="1" type="ORF">G7Y85_12670</name>
</gene>
<dbReference type="AlphaFoldDB" id="A0A6M2BUG7"/>
<comment type="caution">
    <text evidence="1">The sequence shown here is derived from an EMBL/GenBank/DDBJ whole genome shotgun (WGS) entry which is preliminary data.</text>
</comment>
<accession>A0A6M2BUG7</accession>
<keyword evidence="2" id="KW-1185">Reference proteome</keyword>
<evidence type="ECO:0000313" key="1">
    <source>
        <dbReference type="EMBL" id="NGY05619.1"/>
    </source>
</evidence>
<dbReference type="RefSeq" id="WP_166257487.1">
    <property type="nucleotide sequence ID" value="NZ_JAAMOW010000006.1"/>
</dbReference>
<evidence type="ECO:0000313" key="2">
    <source>
        <dbReference type="Proteomes" id="UP000472676"/>
    </source>
</evidence>
<protein>
    <submittedName>
        <fullName evidence="1">Uncharacterized protein</fullName>
    </submittedName>
</protein>
<proteinExistence type="predicted"/>
<reference evidence="1 2" key="1">
    <citation type="journal article" date="2014" name="Int. J. Syst. Evol. Microbiol.">
        <title>Solimonas terrae sp. nov., isolated from soil.</title>
        <authorList>
            <person name="Kim S.J."/>
            <person name="Moon J.Y."/>
            <person name="Weon H.Y."/>
            <person name="Ahn J.H."/>
            <person name="Chen W.M."/>
            <person name="Kwon S.W."/>
        </authorList>
    </citation>
    <scope>NUCLEOTIDE SEQUENCE [LARGE SCALE GENOMIC DNA]</scope>
    <source>
        <strain evidence="1 2">KIS83-12</strain>
    </source>
</reference>